<dbReference type="Proteomes" id="UP001497512">
    <property type="component" value="Chromosome 14"/>
</dbReference>
<dbReference type="EMBL" id="OZ019906">
    <property type="protein sequence ID" value="CAK9203037.1"/>
    <property type="molecule type" value="Genomic_DNA"/>
</dbReference>
<gene>
    <name evidence="2" type="ORF">CSSPTR1EN2_LOCUS6686</name>
</gene>
<keyword evidence="3" id="KW-1185">Reference proteome</keyword>
<proteinExistence type="predicted"/>
<name>A0ABP0TR67_9BRYO</name>
<protein>
    <submittedName>
        <fullName evidence="2">Uncharacterized protein</fullName>
    </submittedName>
</protein>
<organism evidence="2 3">
    <name type="scientific">Sphagnum troendelagicum</name>
    <dbReference type="NCBI Taxonomy" id="128251"/>
    <lineage>
        <taxon>Eukaryota</taxon>
        <taxon>Viridiplantae</taxon>
        <taxon>Streptophyta</taxon>
        <taxon>Embryophyta</taxon>
        <taxon>Bryophyta</taxon>
        <taxon>Sphagnophytina</taxon>
        <taxon>Sphagnopsida</taxon>
        <taxon>Sphagnales</taxon>
        <taxon>Sphagnaceae</taxon>
        <taxon>Sphagnum</taxon>
    </lineage>
</organism>
<evidence type="ECO:0000256" key="1">
    <source>
        <dbReference type="SAM" id="MobiDB-lite"/>
    </source>
</evidence>
<accession>A0ABP0TR67</accession>
<feature type="region of interest" description="Disordered" evidence="1">
    <location>
        <begin position="1"/>
        <end position="34"/>
    </location>
</feature>
<evidence type="ECO:0000313" key="3">
    <source>
        <dbReference type="Proteomes" id="UP001497512"/>
    </source>
</evidence>
<reference evidence="2" key="1">
    <citation type="submission" date="2024-02" db="EMBL/GenBank/DDBJ databases">
        <authorList>
            <consortium name="ELIXIR-Norway"/>
            <consortium name="Elixir Norway"/>
        </authorList>
    </citation>
    <scope>NUCLEOTIDE SEQUENCE</scope>
</reference>
<evidence type="ECO:0000313" key="2">
    <source>
        <dbReference type="EMBL" id="CAK9203037.1"/>
    </source>
</evidence>
<sequence length="95" mass="10905">MDLKTNKQLPATEYETIGEARGGTLQRRLHGKGNQNAKFQESLLVDYRPGDSQTLRAENFTYIRRCRSTPPLLPCVRKKEIPQMASRNCRKLQGK</sequence>